<gene>
    <name evidence="2" type="ordered locus">HAH_4091</name>
</gene>
<dbReference type="OrthoDB" id="324335at2157"/>
<dbReference type="AlphaFoldDB" id="G0HZH1"/>
<dbReference type="STRING" id="634497.HAH_4091"/>
<organism evidence="2 3">
    <name type="scientific">Haloarcula hispanica (strain ATCC 33960 / DSM 4426 / JCM 8911 / NBRC 102182 / NCIMB 2187 / VKM B-1755)</name>
    <dbReference type="NCBI Taxonomy" id="634497"/>
    <lineage>
        <taxon>Archaea</taxon>
        <taxon>Methanobacteriati</taxon>
        <taxon>Methanobacteriota</taxon>
        <taxon>Stenosarchaea group</taxon>
        <taxon>Halobacteria</taxon>
        <taxon>Halobacteriales</taxon>
        <taxon>Haloarculaceae</taxon>
        <taxon>Haloarcula</taxon>
    </lineage>
</organism>
<dbReference type="EMBL" id="CP002922">
    <property type="protein sequence ID" value="AEM58766.1"/>
    <property type="molecule type" value="Genomic_DNA"/>
</dbReference>
<feature type="region of interest" description="Disordered" evidence="1">
    <location>
        <begin position="117"/>
        <end position="146"/>
    </location>
</feature>
<dbReference type="Proteomes" id="UP000005629">
    <property type="component" value="Chromosome II"/>
</dbReference>
<accession>G0HZH1</accession>
<protein>
    <submittedName>
        <fullName evidence="2">Uncharacterized protein</fullName>
    </submittedName>
</protein>
<evidence type="ECO:0000313" key="2">
    <source>
        <dbReference type="EMBL" id="AEM58766.1"/>
    </source>
</evidence>
<dbReference type="HOGENOM" id="CLU_1745490_0_0_2"/>
<reference evidence="2 3" key="1">
    <citation type="journal article" date="2011" name="J. Bacteriol.">
        <title>Complete genome sequence of Haloarcula hispanica, a model haloarchaeon for studying genetics, metabolism, and virus-host interaction.</title>
        <authorList>
            <person name="Liu H."/>
            <person name="Wu Z."/>
            <person name="Li M."/>
            <person name="Zhang F."/>
            <person name="Zheng H."/>
            <person name="Han J."/>
            <person name="Liu J."/>
            <person name="Zhou J."/>
            <person name="Wang S."/>
            <person name="Xiang H."/>
        </authorList>
    </citation>
    <scope>NUCLEOTIDE SEQUENCE [LARGE SCALE GENOMIC DNA]</scope>
    <source>
        <strain evidence="3">ATCC 33960 / DSM 4426 / JCM 8911 / NBRC 102182 / NCIMB 2187 / VKM B-1755</strain>
    </source>
</reference>
<evidence type="ECO:0000256" key="1">
    <source>
        <dbReference type="SAM" id="MobiDB-lite"/>
    </source>
</evidence>
<dbReference type="RefSeq" id="WP_014030646.1">
    <property type="nucleotide sequence ID" value="NC_015943.1"/>
</dbReference>
<evidence type="ECO:0000313" key="3">
    <source>
        <dbReference type="Proteomes" id="UP000005629"/>
    </source>
</evidence>
<proteinExistence type="predicted"/>
<sequence length="146" mass="17109">MSDDKNHHPRLMMLSEAGGRIEGRTKYHKLLFNYADEEAEETSLRMITEERGPYDPGLSQAMQRYMDLGLLEVDDDDEPHEIEQTEKGQRYMSGYEQAKMRLDESFQQTKDRIANTVRKHGDKSAYEMVQRENVQDAKDNPHNKEL</sequence>
<dbReference type="eggNOG" id="arCOG00724">
    <property type="taxonomic scope" value="Archaea"/>
</dbReference>
<dbReference type="KEGG" id="hhi:HAH_4091"/>
<dbReference type="GeneID" id="99241050"/>
<feature type="compositionally biased region" description="Basic and acidic residues" evidence="1">
    <location>
        <begin position="122"/>
        <end position="146"/>
    </location>
</feature>
<name>G0HZH1_HALHT</name>